<evidence type="ECO:0000313" key="3">
    <source>
        <dbReference type="EMBL" id="CAA9432302.1"/>
    </source>
</evidence>
<keyword evidence="2" id="KW-0812">Transmembrane</keyword>
<keyword evidence="2" id="KW-1133">Transmembrane helix</keyword>
<feature type="non-terminal residue" evidence="3">
    <location>
        <position position="1"/>
    </location>
</feature>
<accession>A0A6J4Q235</accession>
<gene>
    <name evidence="3" type="ORF">AVDCRST_MAG64-3583</name>
</gene>
<feature type="transmembrane region" description="Helical" evidence="2">
    <location>
        <begin position="137"/>
        <end position="156"/>
    </location>
</feature>
<feature type="region of interest" description="Disordered" evidence="1">
    <location>
        <begin position="83"/>
        <end position="108"/>
    </location>
</feature>
<feature type="transmembrane region" description="Helical" evidence="2">
    <location>
        <begin position="25"/>
        <end position="45"/>
    </location>
</feature>
<evidence type="ECO:0000256" key="2">
    <source>
        <dbReference type="SAM" id="Phobius"/>
    </source>
</evidence>
<evidence type="ECO:0000256" key="1">
    <source>
        <dbReference type="SAM" id="MobiDB-lite"/>
    </source>
</evidence>
<feature type="compositionally biased region" description="Basic and acidic residues" evidence="1">
    <location>
        <begin position="90"/>
        <end position="101"/>
    </location>
</feature>
<name>A0A6J4Q235_9BACT</name>
<organism evidence="3">
    <name type="scientific">uncultured Phycisphaerae bacterium</name>
    <dbReference type="NCBI Taxonomy" id="904963"/>
    <lineage>
        <taxon>Bacteria</taxon>
        <taxon>Pseudomonadati</taxon>
        <taxon>Planctomycetota</taxon>
        <taxon>Phycisphaerae</taxon>
        <taxon>environmental samples</taxon>
    </lineage>
</organism>
<sequence>FHPRFERRACAGPAAQRHSVMRRKLLTLCSGVSLLLCVAACVLWVRSYHAADTVTFVGRNTAVSLGISRGLWWVFSVAGDNPSSPAEPSGSEHHVEHHVERPPTTVKDLPTTDFLSRRGFRWDALPLPAGEIRIATWPAWFGVLVPTLLPAAALASRYRAKLRRRRGLCRSCGYDLRATPGRCPECGAVPAQRAAA</sequence>
<protein>
    <submittedName>
        <fullName evidence="3">Uncharacterized protein</fullName>
    </submittedName>
</protein>
<dbReference type="AlphaFoldDB" id="A0A6J4Q235"/>
<keyword evidence="2" id="KW-0472">Membrane</keyword>
<reference evidence="3" key="1">
    <citation type="submission" date="2020-02" db="EMBL/GenBank/DDBJ databases">
        <authorList>
            <person name="Meier V. D."/>
        </authorList>
    </citation>
    <scope>NUCLEOTIDE SEQUENCE</scope>
    <source>
        <strain evidence="3">AVDCRST_MAG64</strain>
    </source>
</reference>
<proteinExistence type="predicted"/>
<dbReference type="EMBL" id="CADCUQ010000824">
    <property type="protein sequence ID" value="CAA9432302.1"/>
    <property type="molecule type" value="Genomic_DNA"/>
</dbReference>